<gene>
    <name evidence="2" type="ORF">EVAR_5361_1</name>
</gene>
<protein>
    <submittedName>
        <fullName evidence="2">Uncharacterized protein</fullName>
    </submittedName>
</protein>
<comment type="caution">
    <text evidence="2">The sequence shown here is derived from an EMBL/GenBank/DDBJ whole genome shotgun (WGS) entry which is preliminary data.</text>
</comment>
<evidence type="ECO:0000313" key="3">
    <source>
        <dbReference type="Proteomes" id="UP000299102"/>
    </source>
</evidence>
<feature type="region of interest" description="Disordered" evidence="1">
    <location>
        <begin position="37"/>
        <end position="58"/>
    </location>
</feature>
<organism evidence="2 3">
    <name type="scientific">Eumeta variegata</name>
    <name type="common">Bagworm moth</name>
    <name type="synonym">Eumeta japonica</name>
    <dbReference type="NCBI Taxonomy" id="151549"/>
    <lineage>
        <taxon>Eukaryota</taxon>
        <taxon>Metazoa</taxon>
        <taxon>Ecdysozoa</taxon>
        <taxon>Arthropoda</taxon>
        <taxon>Hexapoda</taxon>
        <taxon>Insecta</taxon>
        <taxon>Pterygota</taxon>
        <taxon>Neoptera</taxon>
        <taxon>Endopterygota</taxon>
        <taxon>Lepidoptera</taxon>
        <taxon>Glossata</taxon>
        <taxon>Ditrysia</taxon>
        <taxon>Tineoidea</taxon>
        <taxon>Psychidae</taxon>
        <taxon>Oiketicinae</taxon>
        <taxon>Eumeta</taxon>
    </lineage>
</organism>
<keyword evidence="3" id="KW-1185">Reference proteome</keyword>
<reference evidence="2 3" key="1">
    <citation type="journal article" date="2019" name="Commun. Biol.">
        <title>The bagworm genome reveals a unique fibroin gene that provides high tensile strength.</title>
        <authorList>
            <person name="Kono N."/>
            <person name="Nakamura H."/>
            <person name="Ohtoshi R."/>
            <person name="Tomita M."/>
            <person name="Numata K."/>
            <person name="Arakawa K."/>
        </authorList>
    </citation>
    <scope>NUCLEOTIDE SEQUENCE [LARGE SCALE GENOMIC DNA]</scope>
</reference>
<evidence type="ECO:0000256" key="1">
    <source>
        <dbReference type="SAM" id="MobiDB-lite"/>
    </source>
</evidence>
<proteinExistence type="predicted"/>
<accession>A0A4C1TM63</accession>
<sequence>MYIVKAADGQPKNSSFEVIHRQHNKVLEHLSKHALQPLDTRPRLGRPGASRRPSANSKRDVCSRALLLQLPEPCNTLKEKVPRCRVSEMSVADREITSQIIDVKLMRKISSVCLPVHSWLQVAVAVTRSLPLVTWCETSYHKTSHSKVLCL</sequence>
<dbReference type="EMBL" id="BGZK01000073">
    <property type="protein sequence ID" value="GBP15669.1"/>
    <property type="molecule type" value="Genomic_DNA"/>
</dbReference>
<dbReference type="Proteomes" id="UP000299102">
    <property type="component" value="Unassembled WGS sequence"/>
</dbReference>
<dbReference type="AlphaFoldDB" id="A0A4C1TM63"/>
<evidence type="ECO:0000313" key="2">
    <source>
        <dbReference type="EMBL" id="GBP15669.1"/>
    </source>
</evidence>
<name>A0A4C1TM63_EUMVA</name>